<proteinExistence type="predicted"/>
<evidence type="ECO:0000313" key="1">
    <source>
        <dbReference type="EMBL" id="KAJ8038870.1"/>
    </source>
</evidence>
<dbReference type="EMBL" id="JAIZAY010000007">
    <property type="protein sequence ID" value="KAJ8038870.1"/>
    <property type="molecule type" value="Genomic_DNA"/>
</dbReference>
<keyword evidence="2" id="KW-1185">Reference proteome</keyword>
<accession>A0A9Q1C637</accession>
<dbReference type="OrthoDB" id="10598462at2759"/>
<gene>
    <name evidence="1" type="ORF">HOLleu_16425</name>
</gene>
<name>A0A9Q1C637_HOLLE</name>
<reference evidence="1" key="1">
    <citation type="submission" date="2021-10" db="EMBL/GenBank/DDBJ databases">
        <title>Tropical sea cucumber genome reveals ecological adaptation and Cuvierian tubules defense mechanism.</title>
        <authorList>
            <person name="Chen T."/>
        </authorList>
    </citation>
    <scope>NUCLEOTIDE SEQUENCE</scope>
    <source>
        <strain evidence="1">Nanhai2018</strain>
        <tissue evidence="1">Muscle</tissue>
    </source>
</reference>
<protein>
    <submittedName>
        <fullName evidence="1">Uncharacterized protein</fullName>
    </submittedName>
</protein>
<comment type="caution">
    <text evidence="1">The sequence shown here is derived from an EMBL/GenBank/DDBJ whole genome shotgun (WGS) entry which is preliminary data.</text>
</comment>
<organism evidence="1 2">
    <name type="scientific">Holothuria leucospilota</name>
    <name type="common">Black long sea cucumber</name>
    <name type="synonym">Mertensiothuria leucospilota</name>
    <dbReference type="NCBI Taxonomy" id="206669"/>
    <lineage>
        <taxon>Eukaryota</taxon>
        <taxon>Metazoa</taxon>
        <taxon>Echinodermata</taxon>
        <taxon>Eleutherozoa</taxon>
        <taxon>Echinozoa</taxon>
        <taxon>Holothuroidea</taxon>
        <taxon>Aspidochirotacea</taxon>
        <taxon>Aspidochirotida</taxon>
        <taxon>Holothuriidae</taxon>
        <taxon>Holothuria</taxon>
    </lineage>
</organism>
<sequence length="111" mass="12997">MLLVYLKQDQERKRETMTPKNYGNQRRKFFHDAIDSGINPTRAMCEMAQDEYPVLQERVWSNIKDFVIAEHPGDIILEGRGFVTEEDLLLRQAKLVSYLHVKAASSKLQRM</sequence>
<dbReference type="Proteomes" id="UP001152320">
    <property type="component" value="Chromosome 7"/>
</dbReference>
<dbReference type="AlphaFoldDB" id="A0A9Q1C637"/>
<evidence type="ECO:0000313" key="2">
    <source>
        <dbReference type="Proteomes" id="UP001152320"/>
    </source>
</evidence>